<dbReference type="EMBL" id="MPGH01000069">
    <property type="protein sequence ID" value="OLN89938.1"/>
    <property type="molecule type" value="Genomic_DNA"/>
</dbReference>
<comment type="caution">
    <text evidence="6">The sequence shown here is derived from an EMBL/GenBank/DDBJ whole genome shotgun (WGS) entry which is preliminary data.</text>
</comment>
<dbReference type="CDD" id="cd00067">
    <property type="entry name" value="GAL4"/>
    <property type="match status" value="1"/>
</dbReference>
<accession>A0A1Q8RX57</accession>
<dbReference type="Gene3D" id="4.10.240.10">
    <property type="entry name" value="Zn(2)-C6 fungal-type DNA-binding domain"/>
    <property type="match status" value="1"/>
</dbReference>
<dbReference type="OrthoDB" id="3266505at2759"/>
<dbReference type="GO" id="GO:0008270">
    <property type="term" value="F:zinc ion binding"/>
    <property type="evidence" value="ECO:0007669"/>
    <property type="project" value="InterPro"/>
</dbReference>
<dbReference type="InterPro" id="IPR007219">
    <property type="entry name" value="XnlR_reg_dom"/>
</dbReference>
<keyword evidence="4" id="KW-0539">Nucleus</keyword>
<name>A0A1Q8RX57_9PEZI</name>
<dbReference type="PROSITE" id="PS50048">
    <property type="entry name" value="ZN2_CY6_FUNGAL_2"/>
    <property type="match status" value="1"/>
</dbReference>
<evidence type="ECO:0000256" key="2">
    <source>
        <dbReference type="ARBA" id="ARBA00023015"/>
    </source>
</evidence>
<dbReference type="GO" id="GO:0006351">
    <property type="term" value="P:DNA-templated transcription"/>
    <property type="evidence" value="ECO:0007669"/>
    <property type="project" value="InterPro"/>
</dbReference>
<evidence type="ECO:0000256" key="1">
    <source>
        <dbReference type="ARBA" id="ARBA00022723"/>
    </source>
</evidence>
<evidence type="ECO:0000256" key="3">
    <source>
        <dbReference type="ARBA" id="ARBA00023163"/>
    </source>
</evidence>
<feature type="domain" description="Zn(2)-C6 fungal-type" evidence="5">
    <location>
        <begin position="1"/>
        <end position="29"/>
    </location>
</feature>
<dbReference type="SMART" id="SM00906">
    <property type="entry name" value="Fungal_trans"/>
    <property type="match status" value="1"/>
</dbReference>
<organism evidence="6 7">
    <name type="scientific">Colletotrichum chlorophyti</name>
    <dbReference type="NCBI Taxonomy" id="708187"/>
    <lineage>
        <taxon>Eukaryota</taxon>
        <taxon>Fungi</taxon>
        <taxon>Dikarya</taxon>
        <taxon>Ascomycota</taxon>
        <taxon>Pezizomycotina</taxon>
        <taxon>Sordariomycetes</taxon>
        <taxon>Hypocreomycetidae</taxon>
        <taxon>Glomerellales</taxon>
        <taxon>Glomerellaceae</taxon>
        <taxon>Colletotrichum</taxon>
    </lineage>
</organism>
<dbReference type="GO" id="GO:0005634">
    <property type="term" value="C:nucleus"/>
    <property type="evidence" value="ECO:0007669"/>
    <property type="project" value="TreeGrafter"/>
</dbReference>
<gene>
    <name evidence="6" type="ORF">CCHL11_10119</name>
</gene>
<dbReference type="InterPro" id="IPR001138">
    <property type="entry name" value="Zn2Cys6_DnaBD"/>
</dbReference>
<dbReference type="STRING" id="708187.A0A1Q8RX57"/>
<dbReference type="InterPro" id="IPR051127">
    <property type="entry name" value="Fungal_SecMet_Regulators"/>
</dbReference>
<dbReference type="PANTHER" id="PTHR47424">
    <property type="entry name" value="REGULATORY PROTEIN GAL4"/>
    <property type="match status" value="1"/>
</dbReference>
<dbReference type="GO" id="GO:0000435">
    <property type="term" value="P:positive regulation of transcription from RNA polymerase II promoter by galactose"/>
    <property type="evidence" value="ECO:0007669"/>
    <property type="project" value="TreeGrafter"/>
</dbReference>
<keyword evidence="2" id="KW-0805">Transcription regulation</keyword>
<dbReference type="SUPFAM" id="SSF57701">
    <property type="entry name" value="Zn2/Cys6 DNA-binding domain"/>
    <property type="match status" value="1"/>
</dbReference>
<keyword evidence="1" id="KW-0479">Metal-binding</keyword>
<dbReference type="AlphaFoldDB" id="A0A1Q8RX57"/>
<dbReference type="InterPro" id="IPR036864">
    <property type="entry name" value="Zn2-C6_fun-type_DNA-bd_sf"/>
</dbReference>
<keyword evidence="3" id="KW-0804">Transcription</keyword>
<dbReference type="Proteomes" id="UP000186583">
    <property type="component" value="Unassembled WGS sequence"/>
</dbReference>
<keyword evidence="7" id="KW-1185">Reference proteome</keyword>
<feature type="non-terminal residue" evidence="6">
    <location>
        <position position="1"/>
    </location>
</feature>
<evidence type="ECO:0000313" key="7">
    <source>
        <dbReference type="Proteomes" id="UP000186583"/>
    </source>
</evidence>
<evidence type="ECO:0000313" key="6">
    <source>
        <dbReference type="EMBL" id="OLN89938.1"/>
    </source>
</evidence>
<dbReference type="Pfam" id="PF04082">
    <property type="entry name" value="Fungal_trans"/>
    <property type="match status" value="1"/>
</dbReference>
<evidence type="ECO:0000256" key="4">
    <source>
        <dbReference type="ARBA" id="ARBA00023242"/>
    </source>
</evidence>
<evidence type="ECO:0000259" key="5">
    <source>
        <dbReference type="PROSITE" id="PS50048"/>
    </source>
</evidence>
<dbReference type="PANTHER" id="PTHR47424:SF6">
    <property type="entry name" value="PROLINE UTILIZATION TRANS-ACTIVATOR"/>
    <property type="match status" value="1"/>
</dbReference>
<dbReference type="Pfam" id="PF00172">
    <property type="entry name" value="Zn_clus"/>
    <property type="match status" value="1"/>
</dbReference>
<feature type="non-terminal residue" evidence="6">
    <location>
        <position position="365"/>
    </location>
</feature>
<proteinExistence type="predicted"/>
<dbReference type="GO" id="GO:0000978">
    <property type="term" value="F:RNA polymerase II cis-regulatory region sequence-specific DNA binding"/>
    <property type="evidence" value="ECO:0007669"/>
    <property type="project" value="TreeGrafter"/>
</dbReference>
<dbReference type="GO" id="GO:0000981">
    <property type="term" value="F:DNA-binding transcription factor activity, RNA polymerase II-specific"/>
    <property type="evidence" value="ECO:0007669"/>
    <property type="project" value="InterPro"/>
</dbReference>
<reference evidence="6 7" key="1">
    <citation type="submission" date="2016-11" db="EMBL/GenBank/DDBJ databases">
        <title>Draft Genome Assembly of Colletotrichum chlorophyti a pathogen of herbaceous plants.</title>
        <authorList>
            <person name="Gan P."/>
            <person name="Narusaka M."/>
            <person name="Tsushima A."/>
            <person name="Narusaka Y."/>
            <person name="Takano Y."/>
            <person name="Shirasu K."/>
        </authorList>
    </citation>
    <scope>NUCLEOTIDE SEQUENCE [LARGE SCALE GENOMIC DNA]</scope>
    <source>
        <strain evidence="6 7">NTL11</strain>
    </source>
</reference>
<sequence length="365" mass="41493">CEACRDRKIKCSGTNPCRYCSRRQIPCRFRENVKKKLYSIEYVVRLEELAANRSLSTGQKTRYGITPLKNCGNDQFIELPNLQEAEELLDIVLNSLGNIQHLFEPRAFCDRLSEFYSATIDRTDIWYVELLIVLAIGKLLRGRPDSAGTLPGMDLYQEAERHLPGMMSLRREGMTAIEILSMMAFFLQCADLREDAYVHAGMALRLAVANGMANENSYSGLKRSEQAHRCRLWWTVYMQERRLSAATGHPLTIQDSFITTKHPRDAPGFVVPAAMIINIELAKITGQTMDSKLFSHMIDHPLTQKVVYGAQNRTLIQHVQSVQKILKKLQDVAQLIPSEYTLNLTRAPRLSRTAGTLYLMLHQAS</sequence>
<protein>
    <submittedName>
        <fullName evidence="6">Proline utilization trans-activator 3</fullName>
    </submittedName>
</protein>
<dbReference type="CDD" id="cd12148">
    <property type="entry name" value="fungal_TF_MHR"/>
    <property type="match status" value="1"/>
</dbReference>